<accession>T4VRC6</accession>
<reference evidence="1" key="1">
    <citation type="submission" date="2013-06" db="EMBL/GenBank/DDBJ databases">
        <authorList>
            <person name="Walk S."/>
            <person name="Aronoff D."/>
            <person name="Young V.Y."/>
            <person name="Marsh J."/>
            <person name="Harrison L."/>
            <person name="Daugherty S.C."/>
            <person name="Shefchek K.A."/>
            <person name="Hine E.E."/>
            <person name="Tallon L.J."/>
            <person name="Sadzewicz L.K."/>
            <person name="Rasko D.A."/>
        </authorList>
    </citation>
    <scope>NUCLEOTIDE SEQUENCE [LARGE SCALE GENOMIC DNA]</scope>
    <source>
        <strain evidence="1">ATCC 638</strain>
    </source>
</reference>
<protein>
    <submittedName>
        <fullName evidence="1">Uncharacterized protein</fullName>
    </submittedName>
</protein>
<sequence>MKKFLKYSISIMLFLATLLYLFCTPIGSLRLAVLKHGYPINALNMSVSIASYKQPNDIKKNQTMYTINNPPIESSTQTSLENWIISKYGPLYIGEYFGY</sequence>
<proteinExistence type="predicted"/>
<evidence type="ECO:0000313" key="1">
    <source>
        <dbReference type="EMBL" id="EQK44053.1"/>
    </source>
</evidence>
<dbReference type="RefSeq" id="WP_021431869.1">
    <property type="nucleotide sequence ID" value="NZ_AVNC01000014.1"/>
</dbReference>
<dbReference type="GeneID" id="67474367"/>
<dbReference type="Proteomes" id="UP000015688">
    <property type="component" value="Unassembled WGS sequence"/>
</dbReference>
<organism evidence="1">
    <name type="scientific">Paraclostridium bifermentans ATCC 638 = DSM 14991</name>
    <dbReference type="NCBI Taxonomy" id="1233171"/>
    <lineage>
        <taxon>Bacteria</taxon>
        <taxon>Bacillati</taxon>
        <taxon>Bacillota</taxon>
        <taxon>Clostridia</taxon>
        <taxon>Peptostreptococcales</taxon>
        <taxon>Peptostreptococcaceae</taxon>
        <taxon>Paraclostridium</taxon>
    </lineage>
</organism>
<dbReference type="AlphaFoldDB" id="T4VRC6"/>
<dbReference type="PATRIC" id="fig|1233171.3.peg.484"/>
<dbReference type="EMBL" id="AVNC01000014">
    <property type="protein sequence ID" value="EQK44053.1"/>
    <property type="molecule type" value="Genomic_DNA"/>
</dbReference>
<name>T4VRC6_PARBF</name>
<comment type="caution">
    <text evidence="1">The sequence shown here is derived from an EMBL/GenBank/DDBJ whole genome shotgun (WGS) entry which is preliminary data.</text>
</comment>
<gene>
    <name evidence="1" type="ORF">C672_0581</name>
</gene>